<reference evidence="1 2" key="1">
    <citation type="journal article" date="2012" name="MBio">
        <title>Comparative genome analysis of three eukaryotic parasites with differing abilities to transform leukocytes reveals key mediators of Theileria-induced leukocyte transformation.</title>
        <authorList>
            <person name="Hayashida K."/>
            <person name="Hara Y."/>
            <person name="Abe T."/>
            <person name="Yamasaki C."/>
            <person name="Toyoda A."/>
            <person name="Kosuge T."/>
            <person name="Suzuki Y."/>
            <person name="Sato Y."/>
            <person name="Kawashima S."/>
            <person name="Katayama T."/>
            <person name="Wakaguri H."/>
            <person name="Inoue N."/>
            <person name="Homma K."/>
            <person name="Tada-Umezaki M."/>
            <person name="Yagi Y."/>
            <person name="Fujii Y."/>
            <person name="Habara T."/>
            <person name="Kanehisa M."/>
            <person name="Watanabe H."/>
            <person name="Ito K."/>
            <person name="Gojobori T."/>
            <person name="Sugawara H."/>
            <person name="Imanishi T."/>
            <person name="Weir W."/>
            <person name="Gardner M."/>
            <person name="Pain A."/>
            <person name="Shiels B."/>
            <person name="Hattori M."/>
            <person name="Nene V."/>
            <person name="Sugimoto C."/>
        </authorList>
    </citation>
    <scope>NUCLEOTIDE SEQUENCE [LARGE SCALE GENOMIC DNA]</scope>
    <source>
        <strain evidence="1 2">Shintoku</strain>
    </source>
</reference>
<dbReference type="SUPFAM" id="SSF47473">
    <property type="entry name" value="EF-hand"/>
    <property type="match status" value="1"/>
</dbReference>
<dbReference type="OrthoDB" id="360730at2759"/>
<proteinExistence type="predicted"/>
<dbReference type="Gene3D" id="1.10.238.10">
    <property type="entry name" value="EF-hand"/>
    <property type="match status" value="1"/>
</dbReference>
<evidence type="ECO:0008006" key="3">
    <source>
        <dbReference type="Google" id="ProtNLM"/>
    </source>
</evidence>
<protein>
    <recommendedName>
        <fullName evidence="3">Calmodulin</fullName>
    </recommendedName>
</protein>
<sequence length="132" mass="14505">MDYSTKLRNVFLVMDTKKEGVLSEDMVLMALHSIGFVVPADVKAELKPMNCQEFVAFGTNLAKKLPSDGGLSDLYKSLATGRSKTMDTGELKQVMETLKISNPNDVEHLLNVLDPRGVGQFDCDALLHAFKA</sequence>
<dbReference type="KEGG" id="tot:TOT_010000275"/>
<dbReference type="OMA" id="IQGPECA"/>
<gene>
    <name evidence="1" type="ORF">TOT_010000275</name>
</gene>
<dbReference type="VEuPathDB" id="PiroplasmaDB:TOT_010000275"/>
<keyword evidence="2" id="KW-1185">Reference proteome</keyword>
<accession>J4CC56</accession>
<dbReference type="InterPro" id="IPR011992">
    <property type="entry name" value="EF-hand-dom_pair"/>
</dbReference>
<dbReference type="EMBL" id="AP011946">
    <property type="protein sequence ID" value="BAM38807.1"/>
    <property type="molecule type" value="Genomic_DNA"/>
</dbReference>
<organism evidence="1 2">
    <name type="scientific">Theileria orientalis strain Shintoku</name>
    <dbReference type="NCBI Taxonomy" id="869250"/>
    <lineage>
        <taxon>Eukaryota</taxon>
        <taxon>Sar</taxon>
        <taxon>Alveolata</taxon>
        <taxon>Apicomplexa</taxon>
        <taxon>Aconoidasida</taxon>
        <taxon>Piroplasmida</taxon>
        <taxon>Theileriidae</taxon>
        <taxon>Theileria</taxon>
    </lineage>
</organism>
<dbReference type="eggNOG" id="ENOG502T5EG">
    <property type="taxonomic scope" value="Eukaryota"/>
</dbReference>
<evidence type="ECO:0000313" key="1">
    <source>
        <dbReference type="EMBL" id="BAM38807.1"/>
    </source>
</evidence>
<dbReference type="RefSeq" id="XP_009689108.1">
    <property type="nucleotide sequence ID" value="XM_009690813.1"/>
</dbReference>
<name>J4CC56_THEOR</name>
<dbReference type="STRING" id="869250.J4CC56"/>
<dbReference type="AlphaFoldDB" id="J4CC56"/>
<dbReference type="Proteomes" id="UP000003786">
    <property type="component" value="Chromosome 1"/>
</dbReference>
<evidence type="ECO:0000313" key="2">
    <source>
        <dbReference type="Proteomes" id="UP000003786"/>
    </source>
</evidence>
<dbReference type="GeneID" id="20713212"/>